<dbReference type="EMBL" id="NBSK02000008">
    <property type="protein sequence ID" value="KAJ0193347.1"/>
    <property type="molecule type" value="Genomic_DNA"/>
</dbReference>
<evidence type="ECO:0000313" key="2">
    <source>
        <dbReference type="Proteomes" id="UP000235145"/>
    </source>
</evidence>
<protein>
    <submittedName>
        <fullName evidence="1">Uncharacterized protein</fullName>
    </submittedName>
</protein>
<comment type="caution">
    <text evidence="1">The sequence shown here is derived from an EMBL/GenBank/DDBJ whole genome shotgun (WGS) entry which is preliminary data.</text>
</comment>
<evidence type="ECO:0000313" key="1">
    <source>
        <dbReference type="EMBL" id="KAJ0193347.1"/>
    </source>
</evidence>
<keyword evidence="2" id="KW-1185">Reference proteome</keyword>
<accession>A0A9R1UUK7</accession>
<organism evidence="1 2">
    <name type="scientific">Lactuca sativa</name>
    <name type="common">Garden lettuce</name>
    <dbReference type="NCBI Taxonomy" id="4236"/>
    <lineage>
        <taxon>Eukaryota</taxon>
        <taxon>Viridiplantae</taxon>
        <taxon>Streptophyta</taxon>
        <taxon>Embryophyta</taxon>
        <taxon>Tracheophyta</taxon>
        <taxon>Spermatophyta</taxon>
        <taxon>Magnoliopsida</taxon>
        <taxon>eudicotyledons</taxon>
        <taxon>Gunneridae</taxon>
        <taxon>Pentapetalae</taxon>
        <taxon>asterids</taxon>
        <taxon>campanulids</taxon>
        <taxon>Asterales</taxon>
        <taxon>Asteraceae</taxon>
        <taxon>Cichorioideae</taxon>
        <taxon>Cichorieae</taxon>
        <taxon>Lactucinae</taxon>
        <taxon>Lactuca</taxon>
    </lineage>
</organism>
<sequence length="143" mass="15986">MWGMMKEQILFKAKETKIATVAPVPNLMALCNFALSLDAYKERFNGFFKRSLGKAFKTSGLKNDGIVDSKTNPQFYYTNLINFTVPMTMMDRRVGVTKSASRIRIVSSAHPILEERDNGITSKYSPLIINFPVGSVTAPKCLP</sequence>
<name>A0A9R1UUK7_LACSA</name>
<reference evidence="1 2" key="1">
    <citation type="journal article" date="2017" name="Nat. Commun.">
        <title>Genome assembly with in vitro proximity ligation data and whole-genome triplication in lettuce.</title>
        <authorList>
            <person name="Reyes-Chin-Wo S."/>
            <person name="Wang Z."/>
            <person name="Yang X."/>
            <person name="Kozik A."/>
            <person name="Arikit S."/>
            <person name="Song C."/>
            <person name="Xia L."/>
            <person name="Froenicke L."/>
            <person name="Lavelle D.O."/>
            <person name="Truco M.J."/>
            <person name="Xia R."/>
            <person name="Zhu S."/>
            <person name="Xu C."/>
            <person name="Xu H."/>
            <person name="Xu X."/>
            <person name="Cox K."/>
            <person name="Korf I."/>
            <person name="Meyers B.C."/>
            <person name="Michelmore R.W."/>
        </authorList>
    </citation>
    <scope>NUCLEOTIDE SEQUENCE [LARGE SCALE GENOMIC DNA]</scope>
    <source>
        <strain evidence="2">cv. Salinas</strain>
        <tissue evidence="1">Seedlings</tissue>
    </source>
</reference>
<dbReference type="AlphaFoldDB" id="A0A9R1UUK7"/>
<dbReference type="Proteomes" id="UP000235145">
    <property type="component" value="Unassembled WGS sequence"/>
</dbReference>
<proteinExistence type="predicted"/>
<gene>
    <name evidence="1" type="ORF">LSAT_V11C800403370</name>
</gene>